<evidence type="ECO:0000256" key="1">
    <source>
        <dbReference type="SAM" id="MobiDB-lite"/>
    </source>
</evidence>
<reference evidence="2" key="1">
    <citation type="journal article" date="2009" name="Rice">
        <title>De Novo Next Generation Sequencing of Plant Genomes.</title>
        <authorList>
            <person name="Rounsley S."/>
            <person name="Marri P.R."/>
            <person name="Yu Y."/>
            <person name="He R."/>
            <person name="Sisneros N."/>
            <person name="Goicoechea J.L."/>
            <person name="Lee S.J."/>
            <person name="Angelova A."/>
            <person name="Kudrna D."/>
            <person name="Luo M."/>
            <person name="Affourtit J."/>
            <person name="Desany B."/>
            <person name="Knight J."/>
            <person name="Niazi F."/>
            <person name="Egholm M."/>
            <person name="Wing R.A."/>
        </authorList>
    </citation>
    <scope>NUCLEOTIDE SEQUENCE [LARGE SCALE GENOMIC DNA]</scope>
    <source>
        <strain evidence="2">cv. IRGC 105608</strain>
    </source>
</reference>
<feature type="compositionally biased region" description="Basic and acidic residues" evidence="1">
    <location>
        <begin position="39"/>
        <end position="53"/>
    </location>
</feature>
<evidence type="ECO:0000313" key="3">
    <source>
        <dbReference type="Proteomes" id="UP000026960"/>
    </source>
</evidence>
<dbReference type="Gramene" id="OBART02G05010.1">
    <property type="protein sequence ID" value="OBART02G05010.1"/>
    <property type="gene ID" value="OBART02G05010"/>
</dbReference>
<dbReference type="AlphaFoldDB" id="A0A0D3F145"/>
<evidence type="ECO:0000313" key="2">
    <source>
        <dbReference type="EnsemblPlants" id="OBART02G05010.1"/>
    </source>
</evidence>
<dbReference type="Proteomes" id="UP000026960">
    <property type="component" value="Chromosome 2"/>
</dbReference>
<proteinExistence type="predicted"/>
<organism evidence="2">
    <name type="scientific">Oryza barthii</name>
    <dbReference type="NCBI Taxonomy" id="65489"/>
    <lineage>
        <taxon>Eukaryota</taxon>
        <taxon>Viridiplantae</taxon>
        <taxon>Streptophyta</taxon>
        <taxon>Embryophyta</taxon>
        <taxon>Tracheophyta</taxon>
        <taxon>Spermatophyta</taxon>
        <taxon>Magnoliopsida</taxon>
        <taxon>Liliopsida</taxon>
        <taxon>Poales</taxon>
        <taxon>Poaceae</taxon>
        <taxon>BOP clade</taxon>
        <taxon>Oryzoideae</taxon>
        <taxon>Oryzeae</taxon>
        <taxon>Oryzinae</taxon>
        <taxon>Oryza</taxon>
    </lineage>
</organism>
<accession>A0A0D3F145</accession>
<protein>
    <submittedName>
        <fullName evidence="2">Uncharacterized protein</fullName>
    </submittedName>
</protein>
<dbReference type="HOGENOM" id="CLU_2609797_0_0_1"/>
<feature type="compositionally biased region" description="Polar residues" evidence="1">
    <location>
        <begin position="28"/>
        <end position="37"/>
    </location>
</feature>
<sequence>MRNTANPRKTMQHHDEQGQSPCHRHQSGRSQTATGQTEGKGRTEERGKRDGRTHMVNPPTSQRHAPTDMWDHKGVDAHA</sequence>
<feature type="region of interest" description="Disordered" evidence="1">
    <location>
        <begin position="1"/>
        <end position="79"/>
    </location>
</feature>
<keyword evidence="3" id="KW-1185">Reference proteome</keyword>
<feature type="compositionally biased region" description="Basic and acidic residues" evidence="1">
    <location>
        <begin position="65"/>
        <end position="79"/>
    </location>
</feature>
<dbReference type="EnsemblPlants" id="OBART02G05010.1">
    <property type="protein sequence ID" value="OBART02G05010.1"/>
    <property type="gene ID" value="OBART02G05010"/>
</dbReference>
<name>A0A0D3F145_9ORYZ</name>
<dbReference type="PaxDb" id="65489-OBART02G05010.1"/>
<reference evidence="2" key="2">
    <citation type="submission" date="2015-03" db="UniProtKB">
        <authorList>
            <consortium name="EnsemblPlants"/>
        </authorList>
    </citation>
    <scope>IDENTIFICATION</scope>
</reference>